<dbReference type="Pfam" id="PF00638">
    <property type="entry name" value="Ran_BP1"/>
    <property type="match status" value="1"/>
</dbReference>
<evidence type="ECO:0000313" key="5">
    <source>
        <dbReference type="EMBL" id="GMM38222.1"/>
    </source>
</evidence>
<feature type="compositionally biased region" description="Basic and acidic residues" evidence="3">
    <location>
        <begin position="67"/>
        <end position="80"/>
    </location>
</feature>
<feature type="domain" description="RanBD1" evidence="4">
    <location>
        <begin position="260"/>
        <end position="416"/>
    </location>
</feature>
<accession>A0AAV5QUI6</accession>
<comment type="caution">
    <text evidence="5">The sequence shown here is derived from an EMBL/GenBank/DDBJ whole genome shotgun (WGS) entry which is preliminary data.</text>
</comment>
<dbReference type="InterPro" id="IPR011993">
    <property type="entry name" value="PH-like_dom_sf"/>
</dbReference>
<dbReference type="PANTHER" id="PTHR23138:SF142">
    <property type="entry name" value="RAN-BINDING PROTEIN 3B-RELATED"/>
    <property type="match status" value="1"/>
</dbReference>
<comment type="subcellular location">
    <subcellularLocation>
        <location evidence="1">Nucleus</location>
    </subcellularLocation>
</comment>
<dbReference type="PANTHER" id="PTHR23138">
    <property type="entry name" value="RAN BINDING PROTEIN"/>
    <property type="match status" value="1"/>
</dbReference>
<dbReference type="Proteomes" id="UP001360560">
    <property type="component" value="Unassembled WGS sequence"/>
</dbReference>
<reference evidence="5 6" key="1">
    <citation type="journal article" date="2023" name="Elife">
        <title>Identification of key yeast species and microbe-microbe interactions impacting larval growth of Drosophila in the wild.</title>
        <authorList>
            <person name="Mure A."/>
            <person name="Sugiura Y."/>
            <person name="Maeda R."/>
            <person name="Honda K."/>
            <person name="Sakurai N."/>
            <person name="Takahashi Y."/>
            <person name="Watada M."/>
            <person name="Katoh T."/>
            <person name="Gotoh A."/>
            <person name="Gotoh Y."/>
            <person name="Taniguchi I."/>
            <person name="Nakamura K."/>
            <person name="Hayashi T."/>
            <person name="Katayama T."/>
            <person name="Uemura T."/>
            <person name="Hattori Y."/>
        </authorList>
    </citation>
    <scope>NUCLEOTIDE SEQUENCE [LARGE SCALE GENOMIC DNA]</scope>
    <source>
        <strain evidence="5 6">SC-9</strain>
    </source>
</reference>
<feature type="compositionally biased region" description="Low complexity" evidence="3">
    <location>
        <begin position="158"/>
        <end position="173"/>
    </location>
</feature>
<keyword evidence="6" id="KW-1185">Reference proteome</keyword>
<dbReference type="GeneID" id="90076211"/>
<organism evidence="5 6">
    <name type="scientific">Saccharomycopsis crataegensis</name>
    <dbReference type="NCBI Taxonomy" id="43959"/>
    <lineage>
        <taxon>Eukaryota</taxon>
        <taxon>Fungi</taxon>
        <taxon>Dikarya</taxon>
        <taxon>Ascomycota</taxon>
        <taxon>Saccharomycotina</taxon>
        <taxon>Saccharomycetes</taxon>
        <taxon>Saccharomycopsidaceae</taxon>
        <taxon>Saccharomycopsis</taxon>
    </lineage>
</organism>
<dbReference type="GO" id="GO:0005634">
    <property type="term" value="C:nucleus"/>
    <property type="evidence" value="ECO:0007669"/>
    <property type="project" value="UniProtKB-SubCell"/>
</dbReference>
<evidence type="ECO:0000259" key="4">
    <source>
        <dbReference type="PROSITE" id="PS50196"/>
    </source>
</evidence>
<dbReference type="GO" id="GO:0006607">
    <property type="term" value="P:NLS-bearing protein import into nucleus"/>
    <property type="evidence" value="ECO:0007669"/>
    <property type="project" value="TreeGrafter"/>
</dbReference>
<feature type="compositionally biased region" description="Low complexity" evidence="3">
    <location>
        <begin position="234"/>
        <end position="252"/>
    </location>
</feature>
<feature type="compositionally biased region" description="Basic and acidic residues" evidence="3">
    <location>
        <begin position="32"/>
        <end position="47"/>
    </location>
</feature>
<feature type="compositionally biased region" description="Low complexity" evidence="3">
    <location>
        <begin position="180"/>
        <end position="197"/>
    </location>
</feature>
<evidence type="ECO:0000256" key="3">
    <source>
        <dbReference type="SAM" id="MobiDB-lite"/>
    </source>
</evidence>
<dbReference type="InterPro" id="IPR000156">
    <property type="entry name" value="Ran_bind_dom"/>
</dbReference>
<evidence type="ECO:0000256" key="2">
    <source>
        <dbReference type="ARBA" id="ARBA00023242"/>
    </source>
</evidence>
<feature type="region of interest" description="Disordered" evidence="3">
    <location>
        <begin position="139"/>
        <end position="197"/>
    </location>
</feature>
<dbReference type="EMBL" id="BTFZ01000019">
    <property type="protein sequence ID" value="GMM38222.1"/>
    <property type="molecule type" value="Genomic_DNA"/>
</dbReference>
<keyword evidence="2" id="KW-0539">Nucleus</keyword>
<name>A0AAV5QUI6_9ASCO</name>
<dbReference type="InterPro" id="IPR045255">
    <property type="entry name" value="RanBP1-like"/>
</dbReference>
<sequence>MSSEHTLESPEINTATDPAYAMGEEAVQQQGETKKEEKQEEKQEKQEASASSLPVKRSLEDVSVAVEAKETDTAEHDTKKPKVAAPVEEDKKTNKTLPTNDDKESQPLAPQKFVFGQNSKFGSTAFSGISGRKNVFGTSSIFSDKKEPTSPLFSNSNSPSIETKTTTKSSSSETPEKSKSTPTTTSTTSTTKSAGGFVFGSGSKFSNAFKNAANKKSIFDTSEAKKEDSPAPPTSSSQDATTTTPSSSSSSSEVDKSSGHLYKTVNLEKKDVKSGEEEETAVFQCKAKLYMLNLDDLSTGWKERGVGMIHVNKLATESSKKVKTRIIMRTLTVLKVILNVSIAPGFEIFKGMDSSLHSEKFIRFNAIETDDNLNTEAKNGLAKNQRLVQYAVRVGNAESATELYDTIKMCIPDKEESKEPEV</sequence>
<protein>
    <submittedName>
        <fullName evidence="5">Yrb2 protein</fullName>
    </submittedName>
</protein>
<dbReference type="SMART" id="SM00160">
    <property type="entry name" value="RanBD"/>
    <property type="match status" value="1"/>
</dbReference>
<dbReference type="AlphaFoldDB" id="A0AAV5QUI6"/>
<proteinExistence type="predicted"/>
<feature type="region of interest" description="Disordered" evidence="3">
    <location>
        <begin position="1"/>
        <end position="117"/>
    </location>
</feature>
<dbReference type="RefSeq" id="XP_064855218.1">
    <property type="nucleotide sequence ID" value="XM_064999146.1"/>
</dbReference>
<dbReference type="PROSITE" id="PS50196">
    <property type="entry name" value="RANBD1"/>
    <property type="match status" value="1"/>
</dbReference>
<dbReference type="SUPFAM" id="SSF50729">
    <property type="entry name" value="PH domain-like"/>
    <property type="match status" value="1"/>
</dbReference>
<feature type="region of interest" description="Disordered" evidence="3">
    <location>
        <begin position="220"/>
        <end position="260"/>
    </location>
</feature>
<dbReference type="Gene3D" id="2.30.29.30">
    <property type="entry name" value="Pleckstrin-homology domain (PH domain)/Phosphotyrosine-binding domain (PTB)"/>
    <property type="match status" value="1"/>
</dbReference>
<evidence type="ECO:0000256" key="1">
    <source>
        <dbReference type="ARBA" id="ARBA00004123"/>
    </source>
</evidence>
<gene>
    <name evidence="5" type="ORF">DASC09_055610</name>
</gene>
<evidence type="ECO:0000313" key="6">
    <source>
        <dbReference type="Proteomes" id="UP001360560"/>
    </source>
</evidence>